<feature type="non-terminal residue" evidence="1">
    <location>
        <position position="1"/>
    </location>
</feature>
<accession>X1B7W4</accession>
<protein>
    <submittedName>
        <fullName evidence="1">Uncharacterized protein</fullName>
    </submittedName>
</protein>
<comment type="caution">
    <text evidence="1">The sequence shown here is derived from an EMBL/GenBank/DDBJ whole genome shotgun (WGS) entry which is preliminary data.</text>
</comment>
<proteinExistence type="predicted"/>
<sequence length="55" mass="6161">AENLLDIYNILTKVDTHSDVFNDHPNSKGILDRVAAHLAHHSKLCPVCHKQMNGE</sequence>
<evidence type="ECO:0000313" key="1">
    <source>
        <dbReference type="EMBL" id="GAG77382.1"/>
    </source>
</evidence>
<reference evidence="1" key="1">
    <citation type="journal article" date="2014" name="Front. Microbiol.">
        <title>High frequency of phylogenetically diverse reductive dehalogenase-homologous genes in deep subseafloor sedimentary metagenomes.</title>
        <authorList>
            <person name="Kawai M."/>
            <person name="Futagami T."/>
            <person name="Toyoda A."/>
            <person name="Takaki Y."/>
            <person name="Nishi S."/>
            <person name="Hori S."/>
            <person name="Arai W."/>
            <person name="Tsubouchi T."/>
            <person name="Morono Y."/>
            <person name="Uchiyama I."/>
            <person name="Ito T."/>
            <person name="Fujiyama A."/>
            <person name="Inagaki F."/>
            <person name="Takami H."/>
        </authorList>
    </citation>
    <scope>NUCLEOTIDE SEQUENCE</scope>
    <source>
        <strain evidence="1">Expedition CK06-06</strain>
    </source>
</reference>
<organism evidence="1">
    <name type="scientific">marine sediment metagenome</name>
    <dbReference type="NCBI Taxonomy" id="412755"/>
    <lineage>
        <taxon>unclassified sequences</taxon>
        <taxon>metagenomes</taxon>
        <taxon>ecological metagenomes</taxon>
    </lineage>
</organism>
<dbReference type="AlphaFoldDB" id="X1B7W4"/>
<dbReference type="EMBL" id="BART01014810">
    <property type="protein sequence ID" value="GAG77382.1"/>
    <property type="molecule type" value="Genomic_DNA"/>
</dbReference>
<gene>
    <name evidence="1" type="ORF">S01H4_29212</name>
</gene>
<name>X1B7W4_9ZZZZ</name>